<reference evidence="1 2" key="1">
    <citation type="journal article" date="2007" name="Nature">
        <title>Evolution of genes and genomes on the Drosophila phylogeny.</title>
        <authorList>
            <consortium name="Drosophila 12 Genomes Consortium"/>
            <person name="Clark A.G."/>
            <person name="Eisen M.B."/>
            <person name="Smith D.R."/>
            <person name="Bergman C.M."/>
            <person name="Oliver B."/>
            <person name="Markow T.A."/>
            <person name="Kaufman T.C."/>
            <person name="Kellis M."/>
            <person name="Gelbart W."/>
            <person name="Iyer V.N."/>
            <person name="Pollard D.A."/>
            <person name="Sackton T.B."/>
            <person name="Larracuente A.M."/>
            <person name="Singh N.D."/>
            <person name="Abad J.P."/>
            <person name="Abt D.N."/>
            <person name="Adryan B."/>
            <person name="Aguade M."/>
            <person name="Akashi H."/>
            <person name="Anderson W.W."/>
            <person name="Aquadro C.F."/>
            <person name="Ardell D.H."/>
            <person name="Arguello R."/>
            <person name="Artieri C.G."/>
            <person name="Barbash D.A."/>
            <person name="Barker D."/>
            <person name="Barsanti P."/>
            <person name="Batterham P."/>
            <person name="Batzoglou S."/>
            <person name="Begun D."/>
            <person name="Bhutkar A."/>
            <person name="Blanco E."/>
            <person name="Bosak S.A."/>
            <person name="Bradley R.K."/>
            <person name="Brand A.D."/>
            <person name="Brent M.R."/>
            <person name="Brooks A.N."/>
            <person name="Brown R.H."/>
            <person name="Butlin R.K."/>
            <person name="Caggese C."/>
            <person name="Calvi B.R."/>
            <person name="Bernardo de Carvalho A."/>
            <person name="Caspi A."/>
            <person name="Castrezana S."/>
            <person name="Celniker S.E."/>
            <person name="Chang J.L."/>
            <person name="Chapple C."/>
            <person name="Chatterji S."/>
            <person name="Chinwalla A."/>
            <person name="Civetta A."/>
            <person name="Clifton S.W."/>
            <person name="Comeron J.M."/>
            <person name="Costello J.C."/>
            <person name="Coyne J.A."/>
            <person name="Daub J."/>
            <person name="David R.G."/>
            <person name="Delcher A.L."/>
            <person name="Delehaunty K."/>
            <person name="Do C.B."/>
            <person name="Ebling H."/>
            <person name="Edwards K."/>
            <person name="Eickbush T."/>
            <person name="Evans J.D."/>
            <person name="Filipski A."/>
            <person name="Findeiss S."/>
            <person name="Freyhult E."/>
            <person name="Fulton L."/>
            <person name="Fulton R."/>
            <person name="Garcia A.C."/>
            <person name="Gardiner A."/>
            <person name="Garfield D.A."/>
            <person name="Garvin B.E."/>
            <person name="Gibson G."/>
            <person name="Gilbert D."/>
            <person name="Gnerre S."/>
            <person name="Godfrey J."/>
            <person name="Good R."/>
            <person name="Gotea V."/>
            <person name="Gravely B."/>
            <person name="Greenberg A.J."/>
            <person name="Griffiths-Jones S."/>
            <person name="Gross S."/>
            <person name="Guigo R."/>
            <person name="Gustafson E.A."/>
            <person name="Haerty W."/>
            <person name="Hahn M.W."/>
            <person name="Halligan D.L."/>
            <person name="Halpern A.L."/>
            <person name="Halter G.M."/>
            <person name="Han M.V."/>
            <person name="Heger A."/>
            <person name="Hillier L."/>
            <person name="Hinrichs A.S."/>
            <person name="Holmes I."/>
            <person name="Hoskins R.A."/>
            <person name="Hubisz M.J."/>
            <person name="Hultmark D."/>
            <person name="Huntley M.A."/>
            <person name="Jaffe D.B."/>
            <person name="Jagadeeshan S."/>
            <person name="Jeck W.R."/>
            <person name="Johnson J."/>
            <person name="Jones C.D."/>
            <person name="Jordan W.C."/>
            <person name="Karpen G.H."/>
            <person name="Kataoka E."/>
            <person name="Keightley P.D."/>
            <person name="Kheradpour P."/>
            <person name="Kirkness E.F."/>
            <person name="Koerich L.B."/>
            <person name="Kristiansen K."/>
            <person name="Kudrna D."/>
            <person name="Kulathinal R.J."/>
            <person name="Kumar S."/>
            <person name="Kwok R."/>
            <person name="Lander E."/>
            <person name="Langley C.H."/>
            <person name="Lapoint R."/>
            <person name="Lazzaro B.P."/>
            <person name="Lee S.J."/>
            <person name="Levesque L."/>
            <person name="Li R."/>
            <person name="Lin C.F."/>
            <person name="Lin M.F."/>
            <person name="Lindblad-Toh K."/>
            <person name="Llopart A."/>
            <person name="Long M."/>
            <person name="Low L."/>
            <person name="Lozovsky E."/>
            <person name="Lu J."/>
            <person name="Luo M."/>
            <person name="Machado C.A."/>
            <person name="Makalowski W."/>
            <person name="Marzo M."/>
            <person name="Matsuda M."/>
            <person name="Matzkin L."/>
            <person name="McAllister B."/>
            <person name="McBride C.S."/>
            <person name="McKernan B."/>
            <person name="McKernan K."/>
            <person name="Mendez-Lago M."/>
            <person name="Minx P."/>
            <person name="Mollenhauer M.U."/>
            <person name="Montooth K."/>
            <person name="Mount S.M."/>
            <person name="Mu X."/>
            <person name="Myers E."/>
            <person name="Negre B."/>
            <person name="Newfeld S."/>
            <person name="Nielsen R."/>
            <person name="Noor M.A."/>
            <person name="O'Grady P."/>
            <person name="Pachter L."/>
            <person name="Papaceit M."/>
            <person name="Parisi M.J."/>
            <person name="Parisi M."/>
            <person name="Parts L."/>
            <person name="Pedersen J.S."/>
            <person name="Pesole G."/>
            <person name="Phillippy A.M."/>
            <person name="Ponting C.P."/>
            <person name="Pop M."/>
            <person name="Porcelli D."/>
            <person name="Powell J.R."/>
            <person name="Prohaska S."/>
            <person name="Pruitt K."/>
            <person name="Puig M."/>
            <person name="Quesneville H."/>
            <person name="Ram K.R."/>
            <person name="Rand D."/>
            <person name="Rasmussen M.D."/>
            <person name="Reed L.K."/>
            <person name="Reenan R."/>
            <person name="Reily A."/>
            <person name="Remington K.A."/>
            <person name="Rieger T.T."/>
            <person name="Ritchie M.G."/>
            <person name="Robin C."/>
            <person name="Rogers Y.H."/>
            <person name="Rohde C."/>
            <person name="Rozas J."/>
            <person name="Rubenfield M.J."/>
            <person name="Ruiz A."/>
            <person name="Russo S."/>
            <person name="Salzberg S.L."/>
            <person name="Sanchez-Gracia A."/>
            <person name="Saranga D.J."/>
            <person name="Sato H."/>
            <person name="Schaeffer S.W."/>
            <person name="Schatz M.C."/>
            <person name="Schlenke T."/>
            <person name="Schwartz R."/>
            <person name="Segarra C."/>
            <person name="Singh R.S."/>
            <person name="Sirot L."/>
            <person name="Sirota M."/>
            <person name="Sisneros N.B."/>
            <person name="Smith C.D."/>
            <person name="Smith T.F."/>
            <person name="Spieth J."/>
            <person name="Stage D.E."/>
            <person name="Stark A."/>
            <person name="Stephan W."/>
            <person name="Strausberg R.L."/>
            <person name="Strempel S."/>
            <person name="Sturgill D."/>
            <person name="Sutton G."/>
            <person name="Sutton G.G."/>
            <person name="Tao W."/>
            <person name="Teichmann S."/>
            <person name="Tobari Y.N."/>
            <person name="Tomimura Y."/>
            <person name="Tsolas J.M."/>
            <person name="Valente V.L."/>
            <person name="Venter E."/>
            <person name="Venter J.C."/>
            <person name="Vicario S."/>
            <person name="Vieira F.G."/>
            <person name="Vilella A.J."/>
            <person name="Villasante A."/>
            <person name="Walenz B."/>
            <person name="Wang J."/>
            <person name="Wasserman M."/>
            <person name="Watts T."/>
            <person name="Wilson D."/>
            <person name="Wilson R.K."/>
            <person name="Wing R.A."/>
            <person name="Wolfner M.F."/>
            <person name="Wong A."/>
            <person name="Wong G.K."/>
            <person name="Wu C.I."/>
            <person name="Wu G."/>
            <person name="Yamamoto D."/>
            <person name="Yang H.P."/>
            <person name="Yang S.P."/>
            <person name="Yorke J.A."/>
            <person name="Yoshida K."/>
            <person name="Zdobnov E."/>
            <person name="Zhang P."/>
            <person name="Zhang Y."/>
            <person name="Zimin A.V."/>
            <person name="Baldwin J."/>
            <person name="Abdouelleil A."/>
            <person name="Abdulkadir J."/>
            <person name="Abebe A."/>
            <person name="Abera B."/>
            <person name="Abreu J."/>
            <person name="Acer S.C."/>
            <person name="Aftuck L."/>
            <person name="Alexander A."/>
            <person name="An P."/>
            <person name="Anderson E."/>
            <person name="Anderson S."/>
            <person name="Arachi H."/>
            <person name="Azer M."/>
            <person name="Bachantsang P."/>
            <person name="Barry A."/>
            <person name="Bayul T."/>
            <person name="Berlin A."/>
            <person name="Bessette D."/>
            <person name="Bloom T."/>
            <person name="Blye J."/>
            <person name="Boguslavskiy L."/>
            <person name="Bonnet C."/>
            <person name="Boukhgalter B."/>
            <person name="Bourzgui I."/>
            <person name="Brown A."/>
            <person name="Cahill P."/>
            <person name="Channer S."/>
            <person name="Cheshatsang Y."/>
            <person name="Chuda L."/>
            <person name="Citroen M."/>
            <person name="Collymore A."/>
            <person name="Cooke P."/>
            <person name="Costello M."/>
            <person name="D'Aco K."/>
            <person name="Daza R."/>
            <person name="De Haan G."/>
            <person name="DeGray S."/>
            <person name="DeMaso C."/>
            <person name="Dhargay N."/>
            <person name="Dooley K."/>
            <person name="Dooley E."/>
            <person name="Doricent M."/>
            <person name="Dorje P."/>
            <person name="Dorjee K."/>
            <person name="Dupes A."/>
            <person name="Elong R."/>
            <person name="Falk J."/>
            <person name="Farina A."/>
            <person name="Faro S."/>
            <person name="Ferguson D."/>
            <person name="Fisher S."/>
            <person name="Foley C.D."/>
            <person name="Franke A."/>
            <person name="Friedrich D."/>
            <person name="Gadbois L."/>
            <person name="Gearin G."/>
            <person name="Gearin C.R."/>
            <person name="Giannoukos G."/>
            <person name="Goode T."/>
            <person name="Graham J."/>
            <person name="Grandbois E."/>
            <person name="Grewal S."/>
            <person name="Gyaltsen K."/>
            <person name="Hafez N."/>
            <person name="Hagos B."/>
            <person name="Hall J."/>
            <person name="Henson C."/>
            <person name="Hollinger A."/>
            <person name="Honan T."/>
            <person name="Huard M.D."/>
            <person name="Hughes L."/>
            <person name="Hurhula B."/>
            <person name="Husby M.E."/>
            <person name="Kamat A."/>
            <person name="Kanga B."/>
            <person name="Kashin S."/>
            <person name="Khazanovich D."/>
            <person name="Kisner P."/>
            <person name="Lance K."/>
            <person name="Lara M."/>
            <person name="Lee W."/>
            <person name="Lennon N."/>
            <person name="Letendre F."/>
            <person name="LeVine R."/>
            <person name="Lipovsky A."/>
            <person name="Liu X."/>
            <person name="Liu J."/>
            <person name="Liu S."/>
            <person name="Lokyitsang T."/>
            <person name="Lokyitsang Y."/>
            <person name="Lubonja R."/>
            <person name="Lui A."/>
            <person name="MacDonald P."/>
            <person name="Magnisalis V."/>
            <person name="Maru K."/>
            <person name="Matthews C."/>
            <person name="McCusker W."/>
            <person name="McDonough S."/>
            <person name="Mehta T."/>
            <person name="Meldrim J."/>
            <person name="Meneus L."/>
            <person name="Mihai O."/>
            <person name="Mihalev A."/>
            <person name="Mihova T."/>
            <person name="Mittelman R."/>
            <person name="Mlenga V."/>
            <person name="Montmayeur A."/>
            <person name="Mulrain L."/>
            <person name="Navidi A."/>
            <person name="Naylor J."/>
            <person name="Negash T."/>
            <person name="Nguyen T."/>
            <person name="Nguyen N."/>
            <person name="Nicol R."/>
            <person name="Norbu C."/>
            <person name="Norbu N."/>
            <person name="Novod N."/>
            <person name="O'Neill B."/>
            <person name="Osman S."/>
            <person name="Markiewicz E."/>
            <person name="Oyono O.L."/>
            <person name="Patti C."/>
            <person name="Phunkhang P."/>
            <person name="Pierre F."/>
            <person name="Priest M."/>
            <person name="Raghuraman S."/>
            <person name="Rege F."/>
            <person name="Reyes R."/>
            <person name="Rise C."/>
            <person name="Rogov P."/>
            <person name="Ross K."/>
            <person name="Ryan E."/>
            <person name="Settipalli S."/>
            <person name="Shea T."/>
            <person name="Sherpa N."/>
            <person name="Shi L."/>
            <person name="Shih D."/>
            <person name="Sparrow T."/>
            <person name="Spaulding J."/>
            <person name="Stalker J."/>
            <person name="Stange-Thomann N."/>
            <person name="Stavropoulos S."/>
            <person name="Stone C."/>
            <person name="Strader C."/>
            <person name="Tesfaye S."/>
            <person name="Thomson T."/>
            <person name="Thoulutsang Y."/>
            <person name="Thoulutsang D."/>
            <person name="Topham K."/>
            <person name="Topping I."/>
            <person name="Tsamla T."/>
            <person name="Vassiliev H."/>
            <person name="Vo A."/>
            <person name="Wangchuk T."/>
            <person name="Wangdi T."/>
            <person name="Weiand M."/>
            <person name="Wilkinson J."/>
            <person name="Wilson A."/>
            <person name="Yadav S."/>
            <person name="Young G."/>
            <person name="Yu Q."/>
            <person name="Zembek L."/>
            <person name="Zhong D."/>
            <person name="Zimmer A."/>
            <person name="Zwirko Z."/>
            <person name="Jaffe D.B."/>
            <person name="Alvarez P."/>
            <person name="Brockman W."/>
            <person name="Butler J."/>
            <person name="Chin C."/>
            <person name="Gnerre S."/>
            <person name="Grabherr M."/>
            <person name="Kleber M."/>
            <person name="Mauceli E."/>
            <person name="MacCallum I."/>
        </authorList>
    </citation>
    <scope>NUCLEOTIDE SEQUENCE [LARGE SCALE GENOMIC DNA]</scope>
    <source>
        <strain evidence="2">MSH-3 / Tucson 14011-0111.49</strain>
    </source>
</reference>
<dbReference type="EMBL" id="CH479401">
    <property type="protein sequence ID" value="EDW29858.1"/>
    <property type="molecule type" value="Genomic_DNA"/>
</dbReference>
<sequence>MGNNSDTLIVGDAQSSDRVSANAANTQFPASRISFMRLKAKAIFDRLESIRTEMDREKLRQMDEFDLRGLLESLTELKSNFIVAHTSLEEVDFESLSSELPGKFDSSILSLRTILQRELGNRLKPTRCSTFQMNPSESNPKIMYMVNRSR</sequence>
<dbReference type="OMA" id="IVAHFSL"/>
<dbReference type="HOGENOM" id="CLU_1847234_0_0_1"/>
<dbReference type="Proteomes" id="UP000008744">
    <property type="component" value="Unassembled WGS sequence"/>
</dbReference>
<evidence type="ECO:0000313" key="1">
    <source>
        <dbReference type="EMBL" id="EDW29858.1"/>
    </source>
</evidence>
<keyword evidence="2" id="KW-1185">Reference proteome</keyword>
<evidence type="ECO:0000313" key="2">
    <source>
        <dbReference type="Proteomes" id="UP000008744"/>
    </source>
</evidence>
<gene>
    <name evidence="1" type="primary">Dper\GL15966</name>
    <name evidence="1" type="ORF">Dper_GL15966</name>
</gene>
<proteinExistence type="predicted"/>
<organism evidence="2">
    <name type="scientific">Drosophila persimilis</name>
    <name type="common">Fruit fly</name>
    <dbReference type="NCBI Taxonomy" id="7234"/>
    <lineage>
        <taxon>Eukaryota</taxon>
        <taxon>Metazoa</taxon>
        <taxon>Ecdysozoa</taxon>
        <taxon>Arthropoda</taxon>
        <taxon>Hexapoda</taxon>
        <taxon>Insecta</taxon>
        <taxon>Pterygota</taxon>
        <taxon>Neoptera</taxon>
        <taxon>Endopterygota</taxon>
        <taxon>Diptera</taxon>
        <taxon>Brachycera</taxon>
        <taxon>Muscomorpha</taxon>
        <taxon>Ephydroidea</taxon>
        <taxon>Drosophilidae</taxon>
        <taxon>Drosophila</taxon>
        <taxon>Sophophora</taxon>
    </lineage>
</organism>
<dbReference type="AlphaFoldDB" id="B4HCR2"/>
<name>B4HCR2_DROPE</name>
<dbReference type="PhylomeDB" id="B4HCR2"/>
<protein>
    <submittedName>
        <fullName evidence="1">GL15966</fullName>
    </submittedName>
</protein>
<accession>B4HCR2</accession>